<organism evidence="2">
    <name type="scientific">freshwater metagenome</name>
    <dbReference type="NCBI Taxonomy" id="449393"/>
    <lineage>
        <taxon>unclassified sequences</taxon>
        <taxon>metagenomes</taxon>
        <taxon>ecological metagenomes</taxon>
    </lineage>
</organism>
<dbReference type="EMBL" id="CAFBMQ010000002">
    <property type="protein sequence ID" value="CAB4897253.1"/>
    <property type="molecule type" value="Genomic_DNA"/>
</dbReference>
<feature type="region of interest" description="Disordered" evidence="1">
    <location>
        <begin position="97"/>
        <end position="127"/>
    </location>
</feature>
<sequence length="127" mass="14171">MLPAQIRRLPAQTVAAAHPIYDQRTHQTVTVSDWLREDPAEELPLRLQALVEALRHPGVRCDAHHADCLIEVLIHPDQRCRALGQLHRALPALEQLHPALDTHDARRLTGDRKPTHPTGPTGPGRTT</sequence>
<evidence type="ECO:0000256" key="1">
    <source>
        <dbReference type="SAM" id="MobiDB-lite"/>
    </source>
</evidence>
<protein>
    <submittedName>
        <fullName evidence="2">Unannotated protein</fullName>
    </submittedName>
</protein>
<dbReference type="AlphaFoldDB" id="A0A6J7G001"/>
<name>A0A6J7G001_9ZZZZ</name>
<reference evidence="2" key="1">
    <citation type="submission" date="2020-05" db="EMBL/GenBank/DDBJ databases">
        <authorList>
            <person name="Chiriac C."/>
            <person name="Salcher M."/>
            <person name="Ghai R."/>
            <person name="Kavagutti S V."/>
        </authorList>
    </citation>
    <scope>NUCLEOTIDE SEQUENCE</scope>
</reference>
<feature type="compositionally biased region" description="Low complexity" evidence="1">
    <location>
        <begin position="116"/>
        <end position="127"/>
    </location>
</feature>
<proteinExistence type="predicted"/>
<gene>
    <name evidence="2" type="ORF">UFOPK3609_00086</name>
</gene>
<feature type="compositionally biased region" description="Basic and acidic residues" evidence="1">
    <location>
        <begin position="100"/>
        <end position="114"/>
    </location>
</feature>
<evidence type="ECO:0000313" key="2">
    <source>
        <dbReference type="EMBL" id="CAB4897253.1"/>
    </source>
</evidence>
<accession>A0A6J7G001</accession>